<keyword evidence="3" id="KW-1185">Reference proteome</keyword>
<keyword evidence="2" id="KW-1133">Transmembrane helix</keyword>
<reference evidence="4" key="1">
    <citation type="submission" date="2022-11" db="UniProtKB">
        <authorList>
            <consortium name="WormBaseParasite"/>
        </authorList>
    </citation>
    <scope>IDENTIFICATION</scope>
</reference>
<name>A0A914CSJ6_9BILA</name>
<evidence type="ECO:0000256" key="2">
    <source>
        <dbReference type="SAM" id="Phobius"/>
    </source>
</evidence>
<dbReference type="Proteomes" id="UP000887540">
    <property type="component" value="Unplaced"/>
</dbReference>
<dbReference type="WBParaSite" id="ACRNAN_scaffold14051.g28380.t1">
    <property type="protein sequence ID" value="ACRNAN_scaffold14051.g28380.t1"/>
    <property type="gene ID" value="ACRNAN_scaffold14051.g28380"/>
</dbReference>
<evidence type="ECO:0000313" key="4">
    <source>
        <dbReference type="WBParaSite" id="ACRNAN_scaffold14051.g28380.t1"/>
    </source>
</evidence>
<sequence>MPFSDTRGKEKMADDNVTTPTPKFFEVVINADSIKKDLTSVIGNANISISTFFLNLTNAFNSTLNHTSHNFKNFFDDVKNIAAVTDNSTFPNKLWIFIILVIIAGVLIILLILAIIYIVCRTKREIQNSQTPKSIDSNRPLPPIQVQTIQPSSRPAHPIYESPKLPSSDTLLPSPPTPEHVFLSVPESETTYEPELISAFEQFSRPHPITTRRPSYFSKKFEPDKNVISRNTKSRIHPVPENIYKAMPIRTDDESLITDKAQKKDVYRVRPVQIDAESLRSNTASYRPRMEPVVTRIY</sequence>
<evidence type="ECO:0000313" key="3">
    <source>
        <dbReference type="Proteomes" id="UP000887540"/>
    </source>
</evidence>
<feature type="region of interest" description="Disordered" evidence="1">
    <location>
        <begin position="129"/>
        <end position="171"/>
    </location>
</feature>
<dbReference type="AlphaFoldDB" id="A0A914CSJ6"/>
<protein>
    <submittedName>
        <fullName evidence="4">Uncharacterized protein</fullName>
    </submittedName>
</protein>
<feature type="compositionally biased region" description="Low complexity" evidence="1">
    <location>
        <begin position="162"/>
        <end position="171"/>
    </location>
</feature>
<evidence type="ECO:0000256" key="1">
    <source>
        <dbReference type="SAM" id="MobiDB-lite"/>
    </source>
</evidence>
<keyword evidence="2" id="KW-0472">Membrane</keyword>
<proteinExistence type="predicted"/>
<accession>A0A914CSJ6</accession>
<organism evidence="3 4">
    <name type="scientific">Acrobeloides nanus</name>
    <dbReference type="NCBI Taxonomy" id="290746"/>
    <lineage>
        <taxon>Eukaryota</taxon>
        <taxon>Metazoa</taxon>
        <taxon>Ecdysozoa</taxon>
        <taxon>Nematoda</taxon>
        <taxon>Chromadorea</taxon>
        <taxon>Rhabditida</taxon>
        <taxon>Tylenchina</taxon>
        <taxon>Cephalobomorpha</taxon>
        <taxon>Cephaloboidea</taxon>
        <taxon>Cephalobidae</taxon>
        <taxon>Acrobeloides</taxon>
    </lineage>
</organism>
<keyword evidence="2" id="KW-0812">Transmembrane</keyword>
<feature type="transmembrane region" description="Helical" evidence="2">
    <location>
        <begin position="94"/>
        <end position="120"/>
    </location>
</feature>